<dbReference type="AlphaFoldDB" id="A0A0P7TT04"/>
<evidence type="ECO:0000313" key="3">
    <source>
        <dbReference type="EMBL" id="KPP64390.1"/>
    </source>
</evidence>
<dbReference type="STRING" id="113540.ENSSFOP00015008558"/>
<evidence type="ECO:0000313" key="4">
    <source>
        <dbReference type="Proteomes" id="UP000034805"/>
    </source>
</evidence>
<feature type="transmembrane region" description="Helical" evidence="2">
    <location>
        <begin position="35"/>
        <end position="59"/>
    </location>
</feature>
<feature type="transmembrane region" description="Helical" evidence="2">
    <location>
        <begin position="173"/>
        <end position="197"/>
    </location>
</feature>
<comment type="caution">
    <text evidence="3">The sequence shown here is derived from an EMBL/GenBank/DDBJ whole genome shotgun (WGS) entry which is preliminary data.</text>
</comment>
<protein>
    <submittedName>
        <fullName evidence="3">Transmembrane protein 221-like</fullName>
    </submittedName>
</protein>
<gene>
    <name evidence="3" type="ORF">Z043_117268</name>
</gene>
<feature type="region of interest" description="Disordered" evidence="1">
    <location>
        <begin position="252"/>
        <end position="281"/>
    </location>
</feature>
<proteinExistence type="predicted"/>
<accession>A0A0P7TT04</accession>
<dbReference type="Proteomes" id="UP000034805">
    <property type="component" value="Unassembled WGS sequence"/>
</dbReference>
<keyword evidence="2 3" id="KW-0812">Transmembrane</keyword>
<keyword evidence="2" id="KW-1133">Transmembrane helix</keyword>
<organism evidence="3 4">
    <name type="scientific">Scleropages formosus</name>
    <name type="common">Asian bonytongue</name>
    <name type="synonym">Osteoglossum formosum</name>
    <dbReference type="NCBI Taxonomy" id="113540"/>
    <lineage>
        <taxon>Eukaryota</taxon>
        <taxon>Metazoa</taxon>
        <taxon>Chordata</taxon>
        <taxon>Craniata</taxon>
        <taxon>Vertebrata</taxon>
        <taxon>Euteleostomi</taxon>
        <taxon>Actinopterygii</taxon>
        <taxon>Neopterygii</taxon>
        <taxon>Teleostei</taxon>
        <taxon>Osteoglossocephala</taxon>
        <taxon>Osteoglossomorpha</taxon>
        <taxon>Osteoglossiformes</taxon>
        <taxon>Osteoglossidae</taxon>
        <taxon>Scleropages</taxon>
    </lineage>
</organism>
<dbReference type="InterPro" id="IPR029201">
    <property type="entry name" value="Jiraiya"/>
</dbReference>
<keyword evidence="2" id="KW-0472">Membrane</keyword>
<dbReference type="EMBL" id="JARO02007079">
    <property type="protein sequence ID" value="KPP64390.1"/>
    <property type="molecule type" value="Genomic_DNA"/>
</dbReference>
<sequence length="325" mass="35036">MKASGTTRFAATVRSARETDAPAGTMARTYSQRSLAVLLFLGLLSAVMALLSLMLVFQLQSHSAAMKESSPPPPPPPPFPAEVCAVLVRVSAVLAALSLTLNLSSVLVCLLHTYFTTEMCCAGEDHADRADWFLLDSRAVRHVAVGLFCLGVCVYLAAMSIYMLLVFEIETGIASACVLASGVLVLLITVAHTLVWATSTARHYQNELPDTMYRNDHDSSPGVHPSDHSAGDKSERCHRGLSGFQRQFSYPLSEPKQHPCASQSHTSDNKGYGSSSGSVPRMHRTLSAESGLLQAQSQPWNGINSEMRKVLARKSANMAKDSTLV</sequence>
<dbReference type="PANTHER" id="PTHR36132:SF1">
    <property type="entry name" value="TRANSMEMBRANE PROTEIN 221"/>
    <property type="match status" value="1"/>
</dbReference>
<dbReference type="Pfam" id="PF15038">
    <property type="entry name" value="Jiraiya"/>
    <property type="match status" value="1"/>
</dbReference>
<dbReference type="PANTHER" id="PTHR36132">
    <property type="entry name" value="TRANSMEMBRANE PROTEIN 221"/>
    <property type="match status" value="1"/>
</dbReference>
<evidence type="ECO:0000256" key="2">
    <source>
        <dbReference type="SAM" id="Phobius"/>
    </source>
</evidence>
<feature type="transmembrane region" description="Helical" evidence="2">
    <location>
        <begin position="143"/>
        <end position="167"/>
    </location>
</feature>
<name>A0A0P7TT04_SCLFO</name>
<evidence type="ECO:0000256" key="1">
    <source>
        <dbReference type="SAM" id="MobiDB-lite"/>
    </source>
</evidence>
<feature type="region of interest" description="Disordered" evidence="1">
    <location>
        <begin position="210"/>
        <end position="236"/>
    </location>
</feature>
<reference evidence="3 4" key="1">
    <citation type="submission" date="2015-08" db="EMBL/GenBank/DDBJ databases">
        <title>The genome of the Asian arowana (Scleropages formosus).</title>
        <authorList>
            <person name="Tan M.H."/>
            <person name="Gan H.M."/>
            <person name="Croft L.J."/>
            <person name="Austin C.M."/>
        </authorList>
    </citation>
    <scope>NUCLEOTIDE SEQUENCE [LARGE SCALE GENOMIC DNA]</scope>
    <source>
        <strain evidence="3">Aro1</strain>
    </source>
</reference>
<feature type="compositionally biased region" description="Basic and acidic residues" evidence="1">
    <location>
        <begin position="213"/>
        <end position="236"/>
    </location>
</feature>
<dbReference type="InterPro" id="IPR053101">
    <property type="entry name" value="TM221"/>
</dbReference>